<keyword evidence="2" id="KW-0067">ATP-binding</keyword>
<keyword evidence="1" id="KW-0547">Nucleotide-binding</keyword>
<dbReference type="GO" id="GO:0005634">
    <property type="term" value="C:nucleus"/>
    <property type="evidence" value="ECO:0007669"/>
    <property type="project" value="TreeGrafter"/>
</dbReference>
<evidence type="ECO:0000256" key="1">
    <source>
        <dbReference type="ARBA" id="ARBA00022741"/>
    </source>
</evidence>
<feature type="region of interest" description="Disordered" evidence="3">
    <location>
        <begin position="836"/>
        <end position="901"/>
    </location>
</feature>
<dbReference type="PANTHER" id="PTHR45639">
    <property type="entry name" value="HSC70CB, ISOFORM G-RELATED"/>
    <property type="match status" value="1"/>
</dbReference>
<dbReference type="GO" id="GO:0005524">
    <property type="term" value="F:ATP binding"/>
    <property type="evidence" value="ECO:0007669"/>
    <property type="project" value="UniProtKB-KW"/>
</dbReference>
<dbReference type="Gene3D" id="3.30.420.40">
    <property type="match status" value="2"/>
</dbReference>
<dbReference type="SUPFAM" id="SSF100934">
    <property type="entry name" value="Heat shock protein 70kD (HSP70), C-terminal subdomain"/>
    <property type="match status" value="2"/>
</dbReference>
<evidence type="ECO:0000256" key="3">
    <source>
        <dbReference type="SAM" id="MobiDB-lite"/>
    </source>
</evidence>
<dbReference type="Gene3D" id="3.90.640.10">
    <property type="entry name" value="Actin, Chain A, domain 4"/>
    <property type="match status" value="1"/>
</dbReference>
<dbReference type="Gene3D" id="3.30.30.30">
    <property type="match status" value="1"/>
</dbReference>
<feature type="compositionally biased region" description="Low complexity" evidence="3">
    <location>
        <begin position="579"/>
        <end position="590"/>
    </location>
</feature>
<dbReference type="Gene3D" id="1.20.1270.10">
    <property type="match status" value="2"/>
</dbReference>
<evidence type="ECO:0000256" key="2">
    <source>
        <dbReference type="ARBA" id="ARBA00022840"/>
    </source>
</evidence>
<dbReference type="SUPFAM" id="SSF53067">
    <property type="entry name" value="Actin-like ATPase domain"/>
    <property type="match status" value="2"/>
</dbReference>
<dbReference type="AlphaFoldDB" id="A0A7S0CYH2"/>
<dbReference type="GO" id="GO:0140662">
    <property type="term" value="F:ATP-dependent protein folding chaperone"/>
    <property type="evidence" value="ECO:0007669"/>
    <property type="project" value="InterPro"/>
</dbReference>
<proteinExistence type="predicted"/>
<dbReference type="Pfam" id="PF00012">
    <property type="entry name" value="HSP70"/>
    <property type="match status" value="1"/>
</dbReference>
<feature type="region of interest" description="Disordered" evidence="3">
    <location>
        <begin position="1"/>
        <end position="25"/>
    </location>
</feature>
<dbReference type="FunFam" id="3.90.640.10:FF:000003">
    <property type="entry name" value="Molecular chaperone DnaK"/>
    <property type="match status" value="1"/>
</dbReference>
<feature type="compositionally biased region" description="Basic and acidic residues" evidence="3">
    <location>
        <begin position="851"/>
        <end position="864"/>
    </location>
</feature>
<sequence>MGNAAGQLGGGCNEDGRGSNSRSSYDRREGLLGEWFRDRVPLRLMSRLRGGAGKKTVMGIDIGSQNTRVSIIKGPGVETCMNEASKRLSPSIVAFEGPNQDSRSINNPMLSSSSKNAIFGAKRFIGQPYDADLVQDELKMVSTKLVKGPKGEAQAVVKYGKETRNITFEAVYAMMLKQQQKIATKELGPGSETVTEAVVTVPDYFTERQRRAVIDAGKVSGINVLQVMSEHAATALAYGLLRTENLPKEDEKPLLVGFIDIGHSSTSVYFAEFTQVSMKIKAIATSTKLGGRRIDDLLVDRFGKEFKQKFGCDHTTSPKATAKLYRACEKAKKDISTGGPMAQVKVDFFMDGIDVKGEVSRAEFRAVCEPFVSELLPLIKEALDRADIQDTSKLNYVEAVGGGMRPVPIIEAVQAFLNKNVSNTMNQDEATSNGAALQAAKLSPRLRVRDFKVLDSVPRCVSFTKEGGRPIGIFDRKKDCLPAVKVLTYANTGPFNITAHFSDNSSDISPYGASEMEKKVGRWKVLSPPANASREEKVKLRLKYGLDGVLDIEAAELYETVELLVPAPTPAPTPPPMNGSESAKAAASGERMAIDEEPQEKDSEKNVAGNNSVAAQSPSPPKMETITRVYRSNLKFSVEEGYGMSEGEINALKGEEDLFIKRDDEIEFRDKAMNDLEAFICQTQNRMSTASDLGKCVTDEEKTVIQTALMEADEWFQDHGITENATVLIAKLNELQNISSVVLARKAVETGRRRAAENLYDAIEAVKHEAKTDDKAKAHVTKEEREQIFKAAEEADKWLDGEMQKQDEVPGYAPPVITAEIIQGKENELKNLCQMVMNRPPPTPAPTPAPTKKEEKKEEKKGETESSQPPPPPAEDPEPMQEDPPPPPQDETMEVEKEAAN</sequence>
<dbReference type="PRINTS" id="PR00301">
    <property type="entry name" value="HEATSHOCK70"/>
</dbReference>
<dbReference type="PANTHER" id="PTHR45639:SF4">
    <property type="entry name" value="HSC70CB, ISOFORM G"/>
    <property type="match status" value="1"/>
</dbReference>
<name>A0A7S0CYH2_9EUKA</name>
<evidence type="ECO:0000313" key="4">
    <source>
        <dbReference type="EMBL" id="CAD8435816.1"/>
    </source>
</evidence>
<feature type="compositionally biased region" description="Polar residues" evidence="3">
    <location>
        <begin position="608"/>
        <end position="617"/>
    </location>
</feature>
<dbReference type="InterPro" id="IPR043129">
    <property type="entry name" value="ATPase_NBD"/>
</dbReference>
<feature type="compositionally biased region" description="Pro residues" evidence="3">
    <location>
        <begin position="567"/>
        <end position="577"/>
    </location>
</feature>
<dbReference type="GO" id="GO:0005829">
    <property type="term" value="C:cytosol"/>
    <property type="evidence" value="ECO:0007669"/>
    <property type="project" value="TreeGrafter"/>
</dbReference>
<organism evidence="4">
    <name type="scientific">Amorphochlora amoebiformis</name>
    <dbReference type="NCBI Taxonomy" id="1561963"/>
    <lineage>
        <taxon>Eukaryota</taxon>
        <taxon>Sar</taxon>
        <taxon>Rhizaria</taxon>
        <taxon>Cercozoa</taxon>
        <taxon>Chlorarachniophyceae</taxon>
        <taxon>Amorphochlora</taxon>
    </lineage>
</organism>
<reference evidence="4" key="1">
    <citation type="submission" date="2021-01" db="EMBL/GenBank/DDBJ databases">
        <authorList>
            <person name="Corre E."/>
            <person name="Pelletier E."/>
            <person name="Niang G."/>
            <person name="Scheremetjew M."/>
            <person name="Finn R."/>
            <person name="Kale V."/>
            <person name="Holt S."/>
            <person name="Cochrane G."/>
            <person name="Meng A."/>
            <person name="Brown T."/>
            <person name="Cohen L."/>
        </authorList>
    </citation>
    <scope>NUCLEOTIDE SEQUENCE</scope>
    <source>
        <strain evidence="4">CCMP2058</strain>
    </source>
</reference>
<protein>
    <submittedName>
        <fullName evidence="4">Uncharacterized protein</fullName>
    </submittedName>
</protein>
<dbReference type="InterPro" id="IPR013126">
    <property type="entry name" value="Hsp_70_fam"/>
</dbReference>
<accession>A0A7S0CYH2</accession>
<dbReference type="InterPro" id="IPR029047">
    <property type="entry name" value="HSP70_peptide-bd_sf"/>
</dbReference>
<dbReference type="Gene3D" id="2.60.34.10">
    <property type="entry name" value="Substrate Binding Domain Of DNAk, Chain A, domain 1"/>
    <property type="match status" value="1"/>
</dbReference>
<feature type="compositionally biased region" description="Pro residues" evidence="3">
    <location>
        <begin position="839"/>
        <end position="849"/>
    </location>
</feature>
<dbReference type="InterPro" id="IPR029048">
    <property type="entry name" value="HSP70_C_sf"/>
</dbReference>
<gene>
    <name evidence="4" type="ORF">LAMO00422_LOCUS3723</name>
</gene>
<dbReference type="SUPFAM" id="SSF100920">
    <property type="entry name" value="Heat shock protein 70kD (HSP70), peptide-binding domain"/>
    <property type="match status" value="1"/>
</dbReference>
<feature type="region of interest" description="Disordered" evidence="3">
    <location>
        <begin position="567"/>
        <end position="624"/>
    </location>
</feature>
<dbReference type="EMBL" id="HBEM01005324">
    <property type="protein sequence ID" value="CAD8435816.1"/>
    <property type="molecule type" value="Transcribed_RNA"/>
</dbReference>